<evidence type="ECO:0000256" key="10">
    <source>
        <dbReference type="SAM" id="Phobius"/>
    </source>
</evidence>
<feature type="transmembrane region" description="Helical" evidence="10">
    <location>
        <begin position="534"/>
        <end position="555"/>
    </location>
</feature>
<gene>
    <name evidence="11" type="ORF">E2986_07059</name>
</gene>
<keyword evidence="3" id="KW-0716">Sensory transduction</keyword>
<dbReference type="GO" id="GO:0005886">
    <property type="term" value="C:plasma membrane"/>
    <property type="evidence" value="ECO:0007669"/>
    <property type="project" value="UniProtKB-SubCell"/>
</dbReference>
<name>A0A833VS73_9HYME</name>
<dbReference type="Proteomes" id="UP000655588">
    <property type="component" value="Unassembled WGS sequence"/>
</dbReference>
<keyword evidence="2" id="KW-1003">Cell membrane</keyword>
<keyword evidence="12" id="KW-1185">Reference proteome</keyword>
<feature type="transmembrane region" description="Helical" evidence="10">
    <location>
        <begin position="155"/>
        <end position="177"/>
    </location>
</feature>
<evidence type="ECO:0008006" key="13">
    <source>
        <dbReference type="Google" id="ProtNLM"/>
    </source>
</evidence>
<feature type="transmembrane region" description="Helical" evidence="10">
    <location>
        <begin position="457"/>
        <end position="483"/>
    </location>
</feature>
<keyword evidence="9" id="KW-0807">Transducer</keyword>
<evidence type="ECO:0000256" key="1">
    <source>
        <dbReference type="ARBA" id="ARBA00004651"/>
    </source>
</evidence>
<evidence type="ECO:0000256" key="2">
    <source>
        <dbReference type="ARBA" id="ARBA00022475"/>
    </source>
</evidence>
<keyword evidence="8" id="KW-0675">Receptor</keyword>
<dbReference type="AlphaFoldDB" id="A0A833VS73"/>
<dbReference type="GO" id="GO:0007165">
    <property type="term" value="P:signal transduction"/>
    <property type="evidence" value="ECO:0007669"/>
    <property type="project" value="UniProtKB-KW"/>
</dbReference>
<keyword evidence="7 10" id="KW-0472">Membrane</keyword>
<feature type="transmembrane region" description="Helical" evidence="10">
    <location>
        <begin position="56"/>
        <end position="76"/>
    </location>
</feature>
<evidence type="ECO:0000256" key="9">
    <source>
        <dbReference type="ARBA" id="ARBA00023224"/>
    </source>
</evidence>
<comment type="caution">
    <text evidence="11">The sequence shown here is derived from an EMBL/GenBank/DDBJ whole genome shotgun (WGS) entry which is preliminary data.</text>
</comment>
<feature type="transmembrane region" description="Helical" evidence="10">
    <location>
        <begin position="97"/>
        <end position="119"/>
    </location>
</feature>
<evidence type="ECO:0000256" key="3">
    <source>
        <dbReference type="ARBA" id="ARBA00022606"/>
    </source>
</evidence>
<dbReference type="EMBL" id="WNWW01000544">
    <property type="protein sequence ID" value="KAF3423715.1"/>
    <property type="molecule type" value="Genomic_DNA"/>
</dbReference>
<feature type="transmembrane region" description="Helical" evidence="10">
    <location>
        <begin position="1028"/>
        <end position="1046"/>
    </location>
</feature>
<sequence>MKTVGIWPEERKWNRPSSYVFFIPFITMLCFLWVPQTINLPLIAHDLNLVAENLSMGNMTVTVALAKAISLLRCITKDWAAVETETGRERMVNIAKITRKITIGSSILCHTVISTYVVLRPFSLKYTENKLFFRGYFPYDVNISPNYELTMIGQAVAVTFSTVFYSTVDTFIAMLILHACGQLSNLKEDLMKIHLHDKNNLHMKLKEIVQKHEYVSRFTGTIENCFNVIFLIQMLGFMIQMSFQSFQTIMSIGIADSAYNCEWYSLPPKNARLLVIIMCRAVSSPLKLTAGKFCWFTILLYSQVNLNYLLSWNRHLMKYMGIWPEERKWNRPSNYIVLGPILTMMYFVCVPQTINLPLIAYDLNLVVENLSMALKSLLMCVTEDWATAETKSERETMLNIAKINRKITISCTLVCETVGLSFVVLRLLTTPYRDDKLIYRGYFFYNTTVSPNFELTLIGQVVAVIYVATTYAAVDNFIVLLVLHACGQLLNLKDNLRNLHLGASKDIQARLEKIVEKHNYIAGFTETVESSFNVMFLLAMLACVIQLCFQSFQAIMSVGEEVAKEYMIFQISFLCYYVSCSMMQLYVYCYVGEKLMFESTDVADTAYNCEWYSLPPKHARLLITIMCRARASPLIITAGKFCWFNIIFELPVGLEPLLDENYGHLAGREEMEPTFELRRSVTVPHNTLFRNLLKCMANDWATVETKTGRKIMVNIAGISRKITITCISLCYSANVAYGLLRLVFIKSNDNKLFFHGYFPYDVTISPNFERTVFGQAIAMICSTTIYSTVDTFITMLVLHACGQLSNLKENLMKIHSYDKNNLHMKLKEIVQKHEYVNRFSETVENCFNVMLLIQMLGSIIQVCFQTFQGIMELEQYMIFQLVFLSLYTVSVMVQLLLYCYIDLNILYQSLNIFQSTDIADTAYNCQWYSLPPKDARLLLIIMCRSVSSPLKLTAGKFCWFTIMLYSQCGWNRYLMKIIGIWPEERKWNQPSSYVILLPFVTMLCFLWGPQTVNLPLIIHDLDLVVENLSLANMTFTIALTKAVIFWRKGEALRSLLKCMANDWDTVEDGSEREKMEYIARINRTVTACCMTLSYMVIISYTLVRLIFMKCNDCKLFIRGYFPYDTTTSPNYEVTMIGQAIALTCSATFYSTVDTFITMLILHACGQLSNLKENIMNIYSSDKNDIHMKLKKIVERHEYVNRDCRRLFQRDAFNSDARVHLSNMLPDFSSYHGTKKIILFSKLPSVQQQQKKVLK</sequence>
<feature type="transmembrane region" description="Helical" evidence="10">
    <location>
        <begin position="567"/>
        <end position="591"/>
    </location>
</feature>
<evidence type="ECO:0000256" key="4">
    <source>
        <dbReference type="ARBA" id="ARBA00022692"/>
    </source>
</evidence>
<feature type="transmembrane region" description="Helical" evidence="10">
    <location>
        <begin position="407"/>
        <end position="428"/>
    </location>
</feature>
<dbReference type="PANTHER" id="PTHR21137:SF35">
    <property type="entry name" value="ODORANT RECEPTOR 19A-RELATED"/>
    <property type="match status" value="1"/>
</dbReference>
<dbReference type="GO" id="GO:0004984">
    <property type="term" value="F:olfactory receptor activity"/>
    <property type="evidence" value="ECO:0007669"/>
    <property type="project" value="InterPro"/>
</dbReference>
<evidence type="ECO:0000313" key="11">
    <source>
        <dbReference type="EMBL" id="KAF3423715.1"/>
    </source>
</evidence>
<accession>A0A833VS73</accession>
<reference evidence="11" key="1">
    <citation type="submission" date="2019-11" db="EMBL/GenBank/DDBJ databases">
        <title>The nuclear and mitochondrial genomes of Frieseomelitta varia - a highly eusocial stingless bee (Meliponini) with a permanently sterile worker caste.</title>
        <authorList>
            <person name="Freitas F.C.P."/>
            <person name="Lourenco A.P."/>
            <person name="Nunes F.M.F."/>
            <person name="Paschoal A.R."/>
            <person name="Abreu F.C.P."/>
            <person name="Barbin F.O."/>
            <person name="Bataglia L."/>
            <person name="Cardoso-Junior C.A.M."/>
            <person name="Cervoni M.S."/>
            <person name="Silva S.R."/>
            <person name="Dalarmi F."/>
            <person name="Del Lama M.A."/>
            <person name="Depintor T.S."/>
            <person name="Ferreira K.M."/>
            <person name="Goria P.S."/>
            <person name="Jaskot M.C."/>
            <person name="Lago D.C."/>
            <person name="Luna-Lucena D."/>
            <person name="Moda L.M."/>
            <person name="Nascimento L."/>
            <person name="Pedrino M."/>
            <person name="Rabico F.O."/>
            <person name="Sanches F.C."/>
            <person name="Santos D.E."/>
            <person name="Santos C.G."/>
            <person name="Vieira J."/>
            <person name="Lopes T.F."/>
            <person name="Barchuk A.R."/>
            <person name="Hartfelder K."/>
            <person name="Simoes Z.L.P."/>
            <person name="Bitondi M.M.G."/>
            <person name="Pinheiro D.G."/>
        </authorList>
    </citation>
    <scope>NUCLEOTIDE SEQUENCE</scope>
    <source>
        <strain evidence="11">USP_RPSP 00005682</strain>
        <tissue evidence="11">Whole individual</tissue>
    </source>
</reference>
<keyword evidence="6 10" id="KW-1133">Transmembrane helix</keyword>
<feature type="transmembrane region" description="Helical" evidence="10">
    <location>
        <begin position="21"/>
        <end position="44"/>
    </location>
</feature>
<evidence type="ECO:0000313" key="12">
    <source>
        <dbReference type="Proteomes" id="UP000655588"/>
    </source>
</evidence>
<organism evidence="11 12">
    <name type="scientific">Frieseomelitta varia</name>
    <dbReference type="NCBI Taxonomy" id="561572"/>
    <lineage>
        <taxon>Eukaryota</taxon>
        <taxon>Metazoa</taxon>
        <taxon>Ecdysozoa</taxon>
        <taxon>Arthropoda</taxon>
        <taxon>Hexapoda</taxon>
        <taxon>Insecta</taxon>
        <taxon>Pterygota</taxon>
        <taxon>Neoptera</taxon>
        <taxon>Endopterygota</taxon>
        <taxon>Hymenoptera</taxon>
        <taxon>Apocrita</taxon>
        <taxon>Aculeata</taxon>
        <taxon>Apoidea</taxon>
        <taxon>Anthophila</taxon>
        <taxon>Apidae</taxon>
        <taxon>Frieseomelitta</taxon>
    </lineage>
</organism>
<dbReference type="InterPro" id="IPR004117">
    <property type="entry name" value="7tm6_olfct_rcpt"/>
</dbReference>
<evidence type="ECO:0000256" key="8">
    <source>
        <dbReference type="ARBA" id="ARBA00023170"/>
    </source>
</evidence>
<dbReference type="Pfam" id="PF02949">
    <property type="entry name" value="7tm_6"/>
    <property type="match status" value="4"/>
</dbReference>
<proteinExistence type="predicted"/>
<keyword evidence="4 10" id="KW-0812">Transmembrane</keyword>
<evidence type="ECO:0000256" key="6">
    <source>
        <dbReference type="ARBA" id="ARBA00022989"/>
    </source>
</evidence>
<keyword evidence="5" id="KW-0552">Olfaction</keyword>
<evidence type="ECO:0000256" key="7">
    <source>
        <dbReference type="ARBA" id="ARBA00023136"/>
    </source>
</evidence>
<feature type="transmembrane region" description="Helical" evidence="10">
    <location>
        <begin position="293"/>
        <end position="312"/>
    </location>
</feature>
<dbReference type="PANTHER" id="PTHR21137">
    <property type="entry name" value="ODORANT RECEPTOR"/>
    <property type="match status" value="1"/>
</dbReference>
<dbReference type="GO" id="GO:0005549">
    <property type="term" value="F:odorant binding"/>
    <property type="evidence" value="ECO:0007669"/>
    <property type="project" value="InterPro"/>
</dbReference>
<feature type="transmembrane region" description="Helical" evidence="10">
    <location>
        <begin position="847"/>
        <end position="871"/>
    </location>
</feature>
<feature type="transmembrane region" description="Helical" evidence="10">
    <location>
        <begin position="225"/>
        <end position="243"/>
    </location>
</feature>
<feature type="transmembrane region" description="Helical" evidence="10">
    <location>
        <begin position="877"/>
        <end position="901"/>
    </location>
</feature>
<evidence type="ECO:0000256" key="5">
    <source>
        <dbReference type="ARBA" id="ARBA00022725"/>
    </source>
</evidence>
<protein>
    <recommendedName>
        <fullName evidence="13">Odorant receptor 13a</fullName>
    </recommendedName>
</protein>
<feature type="transmembrane region" description="Helical" evidence="10">
    <location>
        <begin position="991"/>
        <end position="1008"/>
    </location>
</feature>
<feature type="transmembrane region" description="Helical" evidence="10">
    <location>
        <begin position="1084"/>
        <end position="1107"/>
    </location>
</feature>
<comment type="subcellular location">
    <subcellularLocation>
        <location evidence="1">Cell membrane</location>
        <topology evidence="1">Multi-pass membrane protein</topology>
    </subcellularLocation>
</comment>